<evidence type="ECO:0000256" key="1">
    <source>
        <dbReference type="SAM" id="MobiDB-lite"/>
    </source>
</evidence>
<dbReference type="Gene3D" id="3.30.420.10">
    <property type="entry name" value="Ribonuclease H-like superfamily/Ribonuclease H"/>
    <property type="match status" value="1"/>
</dbReference>
<keyword evidence="4" id="KW-1185">Reference proteome</keyword>
<dbReference type="InterPro" id="IPR002562">
    <property type="entry name" value="3'-5'_exonuclease_dom"/>
</dbReference>
<dbReference type="PANTHER" id="PTHR43040">
    <property type="entry name" value="RIBONUCLEASE D"/>
    <property type="match status" value="1"/>
</dbReference>
<feature type="domain" description="3'-5' exonuclease" evidence="2">
    <location>
        <begin position="67"/>
        <end position="256"/>
    </location>
</feature>
<feature type="compositionally biased region" description="Basic residues" evidence="1">
    <location>
        <begin position="289"/>
        <end position="298"/>
    </location>
</feature>
<dbReference type="PANTHER" id="PTHR43040:SF1">
    <property type="entry name" value="RIBONUCLEASE D"/>
    <property type="match status" value="1"/>
</dbReference>
<accession>A0AAD4KMZ1</accession>
<dbReference type="RefSeq" id="XP_046071296.1">
    <property type="nucleotide sequence ID" value="XM_046209748.1"/>
</dbReference>
<proteinExistence type="predicted"/>
<dbReference type="GO" id="GO:0003676">
    <property type="term" value="F:nucleic acid binding"/>
    <property type="evidence" value="ECO:0007669"/>
    <property type="project" value="InterPro"/>
</dbReference>
<dbReference type="GO" id="GO:0006139">
    <property type="term" value="P:nucleobase-containing compound metabolic process"/>
    <property type="evidence" value="ECO:0007669"/>
    <property type="project" value="InterPro"/>
</dbReference>
<dbReference type="Proteomes" id="UP001201262">
    <property type="component" value="Unassembled WGS sequence"/>
</dbReference>
<dbReference type="InterPro" id="IPR036397">
    <property type="entry name" value="RNaseH_sf"/>
</dbReference>
<name>A0AAD4KMZ1_9EURO</name>
<dbReference type="AlphaFoldDB" id="A0AAD4KMZ1"/>
<organism evidence="3 4">
    <name type="scientific">Talaromyces proteolyticus</name>
    <dbReference type="NCBI Taxonomy" id="1131652"/>
    <lineage>
        <taxon>Eukaryota</taxon>
        <taxon>Fungi</taxon>
        <taxon>Dikarya</taxon>
        <taxon>Ascomycota</taxon>
        <taxon>Pezizomycotina</taxon>
        <taxon>Eurotiomycetes</taxon>
        <taxon>Eurotiomycetidae</taxon>
        <taxon>Eurotiales</taxon>
        <taxon>Trichocomaceae</taxon>
        <taxon>Talaromyces</taxon>
        <taxon>Talaromyces sect. Bacilispori</taxon>
    </lineage>
</organism>
<dbReference type="InterPro" id="IPR012337">
    <property type="entry name" value="RNaseH-like_sf"/>
</dbReference>
<evidence type="ECO:0000259" key="2">
    <source>
        <dbReference type="Pfam" id="PF01612"/>
    </source>
</evidence>
<reference evidence="3" key="1">
    <citation type="submission" date="2021-12" db="EMBL/GenBank/DDBJ databases">
        <title>Convergent genome expansion in fungi linked to evolution of root-endophyte symbiosis.</title>
        <authorList>
            <consortium name="DOE Joint Genome Institute"/>
            <person name="Ke Y.-H."/>
            <person name="Bonito G."/>
            <person name="Liao H.-L."/>
            <person name="Looney B."/>
            <person name="Rojas-Flechas A."/>
            <person name="Nash J."/>
            <person name="Hameed K."/>
            <person name="Schadt C."/>
            <person name="Martin F."/>
            <person name="Crous P.W."/>
            <person name="Miettinen O."/>
            <person name="Magnuson J.K."/>
            <person name="Labbe J."/>
            <person name="Jacobson D."/>
            <person name="Doktycz M.J."/>
            <person name="Veneault-Fourrey C."/>
            <person name="Kuo A."/>
            <person name="Mondo S."/>
            <person name="Calhoun S."/>
            <person name="Riley R."/>
            <person name="Ohm R."/>
            <person name="LaButti K."/>
            <person name="Andreopoulos B."/>
            <person name="Pangilinan J."/>
            <person name="Nolan M."/>
            <person name="Tritt A."/>
            <person name="Clum A."/>
            <person name="Lipzen A."/>
            <person name="Daum C."/>
            <person name="Barry K."/>
            <person name="Grigoriev I.V."/>
            <person name="Vilgalys R."/>
        </authorList>
    </citation>
    <scope>NUCLEOTIDE SEQUENCE</scope>
    <source>
        <strain evidence="3">PMI_201</strain>
    </source>
</reference>
<dbReference type="GO" id="GO:0008408">
    <property type="term" value="F:3'-5' exonuclease activity"/>
    <property type="evidence" value="ECO:0007669"/>
    <property type="project" value="InterPro"/>
</dbReference>
<dbReference type="SUPFAM" id="SSF53098">
    <property type="entry name" value="Ribonuclease H-like"/>
    <property type="match status" value="1"/>
</dbReference>
<dbReference type="EMBL" id="JAJTJA010000007">
    <property type="protein sequence ID" value="KAH8696358.1"/>
    <property type="molecule type" value="Genomic_DNA"/>
</dbReference>
<comment type="caution">
    <text evidence="3">The sequence shown here is derived from an EMBL/GenBank/DDBJ whole genome shotgun (WGS) entry which is preliminary data.</text>
</comment>
<evidence type="ECO:0000313" key="4">
    <source>
        <dbReference type="Proteomes" id="UP001201262"/>
    </source>
</evidence>
<evidence type="ECO:0000313" key="3">
    <source>
        <dbReference type="EMBL" id="KAH8696358.1"/>
    </source>
</evidence>
<gene>
    <name evidence="3" type="ORF">BGW36DRAFT_185256</name>
</gene>
<dbReference type="Pfam" id="PF01612">
    <property type="entry name" value="DNA_pol_A_exo1"/>
    <property type="match status" value="1"/>
</dbReference>
<feature type="region of interest" description="Disordered" evidence="1">
    <location>
        <begin position="279"/>
        <end position="298"/>
    </location>
</feature>
<dbReference type="GeneID" id="70240035"/>
<sequence length="298" mass="33641">MSAEAEYLNAADIGVIRTEKVSKSQAAYEESSMLERVSNLTIQEPNKGSDQTNFCRITSSLVNTTEGISDLVDSICDCQPLSPSLYLDLEGEQLSRNGKVSILQIFIPSEHHVYLVDVHSLGQKAFSTKGNNRLTLQDILESVTVQKAIFDVRNDSDALYSHFGIRLSGIDDIQLMELACRPFGRKFVNGLTKCIEHDAMLTDRERQVWKATKEKGLQLFAPEKGGSYDVFNYRPLDDIIQSYCVQDVQFLPRLWSSYNARLSSEWRLKVESATRARIRSSQSPSYQPHGRHKALGPW</sequence>
<protein>
    <submittedName>
        <fullName evidence="3">Ribonuclease H-like domain-containing protein</fullName>
    </submittedName>
</protein>